<accession>A0ABW3ACS2</accession>
<dbReference type="SUPFAM" id="SSF53850">
    <property type="entry name" value="Periplasmic binding protein-like II"/>
    <property type="match status" value="1"/>
</dbReference>
<name>A0ABW3ACS2_9ACTN</name>
<dbReference type="InterPro" id="IPR005119">
    <property type="entry name" value="LysR_subst-bd"/>
</dbReference>
<evidence type="ECO:0000313" key="7">
    <source>
        <dbReference type="Proteomes" id="UP001597053"/>
    </source>
</evidence>
<feature type="non-terminal residue" evidence="6">
    <location>
        <position position="194"/>
    </location>
</feature>
<keyword evidence="3" id="KW-0238">DNA-binding</keyword>
<comment type="similarity">
    <text evidence="1">Belongs to the LysR transcriptional regulatory family.</text>
</comment>
<proteinExistence type="inferred from homology"/>
<keyword evidence="2" id="KW-0805">Transcription regulation</keyword>
<evidence type="ECO:0000313" key="6">
    <source>
        <dbReference type="EMBL" id="MFD0788401.1"/>
    </source>
</evidence>
<feature type="non-terminal residue" evidence="6">
    <location>
        <position position="1"/>
    </location>
</feature>
<sequence length="194" mass="21389">GHLHPPLRWMRRLSTTEPALAIEVSMRRSMGAAAEALSRGEIDVAFGRVHDLDRPLPAELRYQPVQLGRNGALMNAGHPFAGADALRPAELVETGMWLPAAGSPPELLGYYRRFATHFGIPMHTDGPNLGLEHVIEHLRAVPGLVMVVSMDLPIPADSGARMIPVTGPSARWPWAMVWRRQDRNPAVALLRRQL</sequence>
<comment type="caution">
    <text evidence="6">The sequence shown here is derived from an EMBL/GenBank/DDBJ whole genome shotgun (WGS) entry which is preliminary data.</text>
</comment>
<protein>
    <submittedName>
        <fullName evidence="6">LysR substrate-binding domain-containing protein</fullName>
    </submittedName>
</protein>
<keyword evidence="7" id="KW-1185">Reference proteome</keyword>
<evidence type="ECO:0000259" key="5">
    <source>
        <dbReference type="Pfam" id="PF03466"/>
    </source>
</evidence>
<evidence type="ECO:0000256" key="3">
    <source>
        <dbReference type="ARBA" id="ARBA00023125"/>
    </source>
</evidence>
<evidence type="ECO:0000256" key="1">
    <source>
        <dbReference type="ARBA" id="ARBA00009437"/>
    </source>
</evidence>
<dbReference type="Gene3D" id="3.40.190.10">
    <property type="entry name" value="Periplasmic binding protein-like II"/>
    <property type="match status" value="2"/>
</dbReference>
<gene>
    <name evidence="6" type="ORF">ACFQZ8_31185</name>
</gene>
<organism evidence="6 7">
    <name type="scientific">Micromonospora azadirachtae</name>
    <dbReference type="NCBI Taxonomy" id="1970735"/>
    <lineage>
        <taxon>Bacteria</taxon>
        <taxon>Bacillati</taxon>
        <taxon>Actinomycetota</taxon>
        <taxon>Actinomycetes</taxon>
        <taxon>Micromonosporales</taxon>
        <taxon>Micromonosporaceae</taxon>
        <taxon>Micromonospora</taxon>
    </lineage>
</organism>
<evidence type="ECO:0000256" key="4">
    <source>
        <dbReference type="ARBA" id="ARBA00023163"/>
    </source>
</evidence>
<evidence type="ECO:0000256" key="2">
    <source>
        <dbReference type="ARBA" id="ARBA00023015"/>
    </source>
</evidence>
<dbReference type="PANTHER" id="PTHR30346:SF0">
    <property type="entry name" value="HCA OPERON TRANSCRIPTIONAL ACTIVATOR HCAR"/>
    <property type="match status" value="1"/>
</dbReference>
<feature type="domain" description="LysR substrate-binding" evidence="5">
    <location>
        <begin position="8"/>
        <end position="194"/>
    </location>
</feature>
<keyword evidence="4" id="KW-0804">Transcription</keyword>
<dbReference type="Proteomes" id="UP001597053">
    <property type="component" value="Unassembled WGS sequence"/>
</dbReference>
<reference evidence="7" key="1">
    <citation type="journal article" date="2019" name="Int. J. Syst. Evol. Microbiol.">
        <title>The Global Catalogue of Microorganisms (GCM) 10K type strain sequencing project: providing services to taxonomists for standard genome sequencing and annotation.</title>
        <authorList>
            <consortium name="The Broad Institute Genomics Platform"/>
            <consortium name="The Broad Institute Genome Sequencing Center for Infectious Disease"/>
            <person name="Wu L."/>
            <person name="Ma J."/>
        </authorList>
    </citation>
    <scope>NUCLEOTIDE SEQUENCE [LARGE SCALE GENOMIC DNA]</scope>
    <source>
        <strain evidence="7">JCM 32148</strain>
    </source>
</reference>
<dbReference type="EMBL" id="JBHTHM010002749">
    <property type="protein sequence ID" value="MFD0788401.1"/>
    <property type="molecule type" value="Genomic_DNA"/>
</dbReference>
<dbReference type="PANTHER" id="PTHR30346">
    <property type="entry name" value="TRANSCRIPTIONAL DUAL REGULATOR HCAR-RELATED"/>
    <property type="match status" value="1"/>
</dbReference>
<dbReference type="Pfam" id="PF03466">
    <property type="entry name" value="LysR_substrate"/>
    <property type="match status" value="1"/>
</dbReference>